<organism evidence="2 3">
    <name type="scientific">Amanita thiersii Skay4041</name>
    <dbReference type="NCBI Taxonomy" id="703135"/>
    <lineage>
        <taxon>Eukaryota</taxon>
        <taxon>Fungi</taxon>
        <taxon>Dikarya</taxon>
        <taxon>Basidiomycota</taxon>
        <taxon>Agaricomycotina</taxon>
        <taxon>Agaricomycetes</taxon>
        <taxon>Agaricomycetidae</taxon>
        <taxon>Agaricales</taxon>
        <taxon>Pluteineae</taxon>
        <taxon>Amanitaceae</taxon>
        <taxon>Amanita</taxon>
    </lineage>
</organism>
<reference evidence="2 3" key="1">
    <citation type="submission" date="2014-02" db="EMBL/GenBank/DDBJ databases">
        <title>Transposable element dynamics among asymbiotic and ectomycorrhizal Amanita fungi.</title>
        <authorList>
            <consortium name="DOE Joint Genome Institute"/>
            <person name="Hess J."/>
            <person name="Skrede I."/>
            <person name="Wolfe B."/>
            <person name="LaButti K."/>
            <person name="Ohm R.A."/>
            <person name="Grigoriev I.V."/>
            <person name="Pringle A."/>
        </authorList>
    </citation>
    <scope>NUCLEOTIDE SEQUENCE [LARGE SCALE GENOMIC DNA]</scope>
    <source>
        <strain evidence="2 3">SKay4041</strain>
    </source>
</reference>
<accession>A0A2A9NAF5</accession>
<dbReference type="EMBL" id="KZ302102">
    <property type="protein sequence ID" value="PFH47609.1"/>
    <property type="molecule type" value="Genomic_DNA"/>
</dbReference>
<dbReference type="AlphaFoldDB" id="A0A2A9NAF5"/>
<evidence type="ECO:0000313" key="2">
    <source>
        <dbReference type="EMBL" id="PFH47609.1"/>
    </source>
</evidence>
<evidence type="ECO:0000256" key="1">
    <source>
        <dbReference type="SAM" id="MobiDB-lite"/>
    </source>
</evidence>
<feature type="region of interest" description="Disordered" evidence="1">
    <location>
        <begin position="64"/>
        <end position="132"/>
    </location>
</feature>
<feature type="compositionally biased region" description="Low complexity" evidence="1">
    <location>
        <begin position="99"/>
        <end position="132"/>
    </location>
</feature>
<dbReference type="Proteomes" id="UP000242287">
    <property type="component" value="Unassembled WGS sequence"/>
</dbReference>
<sequence length="132" mass="13637">MDFATSAIARTILFAGIGGVAAPPKINYLGNQINHDYDAAQNAGSSSVHTNGAYLAFSSSSDVLVTRRNKPSTGTEDYGRPISQKSSGDLEIGTYSTNSATASGQHSSVSSTHTSSLSLDSSASHIPSQTRP</sequence>
<proteinExistence type="predicted"/>
<name>A0A2A9NAF5_9AGAR</name>
<protein>
    <submittedName>
        <fullName evidence="2">Uncharacterized protein</fullName>
    </submittedName>
</protein>
<gene>
    <name evidence="2" type="ORF">AMATHDRAFT_50188</name>
</gene>
<evidence type="ECO:0000313" key="3">
    <source>
        <dbReference type="Proteomes" id="UP000242287"/>
    </source>
</evidence>
<keyword evidence="3" id="KW-1185">Reference proteome</keyword>